<gene>
    <name evidence="1" type="ORF">BN53_08135</name>
</gene>
<dbReference type="Proteomes" id="UP000009311">
    <property type="component" value="Unassembled WGS sequence"/>
</dbReference>
<accession>I7JZ50</accession>
<protein>
    <submittedName>
        <fullName evidence="1">Uncharacterized protein</fullName>
    </submittedName>
</protein>
<sequence>MKKVEKKTCKREDKRVIYLTVVGRKTKSSIGGMKKLLDRQEDIC</sequence>
<comment type="caution">
    <text evidence="1">The sequence shown here is derived from an EMBL/GenBank/DDBJ whole genome shotgun (WGS) entry which is preliminary data.</text>
</comment>
<proteinExistence type="predicted"/>
<name>I7JZ50_9LACO</name>
<dbReference type="AlphaFoldDB" id="I7JZ50"/>
<reference evidence="1 2" key="1">
    <citation type="submission" date="2012-06" db="EMBL/GenBank/DDBJ databases">
        <title>Draft Genome Sequence of Lactobacillus pasteurii CRBIP 24.76T.</title>
        <authorList>
            <person name="Cousin S."/>
            <person name="Bouchier C."/>
            <person name="Loux V."/>
            <person name="Ma L."/>
            <person name="Creno S."/>
            <person name="Bizet C."/>
            <person name="Clermont D."/>
        </authorList>
    </citation>
    <scope>NUCLEOTIDE SEQUENCE [LARGE SCALE GENOMIC DNA]</scope>
    <source>
        <strain evidence="2">CRBIP 24.76T</strain>
    </source>
</reference>
<evidence type="ECO:0000313" key="2">
    <source>
        <dbReference type="Proteomes" id="UP000009311"/>
    </source>
</evidence>
<dbReference type="EMBL" id="CAKD01000026">
    <property type="protein sequence ID" value="CCI86025.1"/>
    <property type="molecule type" value="Genomic_DNA"/>
</dbReference>
<evidence type="ECO:0000313" key="1">
    <source>
        <dbReference type="EMBL" id="CCI86025.1"/>
    </source>
</evidence>
<organism evidence="1 2">
    <name type="scientific">Lactobacillus pasteurii DSM 23907 = CRBIP 24.76</name>
    <dbReference type="NCBI Taxonomy" id="1423790"/>
    <lineage>
        <taxon>Bacteria</taxon>
        <taxon>Bacillati</taxon>
        <taxon>Bacillota</taxon>
        <taxon>Bacilli</taxon>
        <taxon>Lactobacillales</taxon>
        <taxon>Lactobacillaceae</taxon>
        <taxon>Lactobacillus</taxon>
    </lineage>
</organism>
<keyword evidence="2" id="KW-1185">Reference proteome</keyword>